<protein>
    <submittedName>
        <fullName evidence="6">LacI family transcriptional regulator</fullName>
    </submittedName>
</protein>
<keyword evidence="3" id="KW-0804">Transcription</keyword>
<accession>A0A438M6V6</accession>
<dbReference type="CDD" id="cd01574">
    <property type="entry name" value="PBP1_LacI"/>
    <property type="match status" value="1"/>
</dbReference>
<keyword evidence="2" id="KW-0238">DNA-binding</keyword>
<gene>
    <name evidence="6" type="ORF">EDD27_3989</name>
</gene>
<dbReference type="PANTHER" id="PTHR30146:SF109">
    <property type="entry name" value="HTH-TYPE TRANSCRIPTIONAL REGULATOR GALS"/>
    <property type="match status" value="1"/>
</dbReference>
<evidence type="ECO:0000256" key="3">
    <source>
        <dbReference type="ARBA" id="ARBA00023163"/>
    </source>
</evidence>
<dbReference type="PANTHER" id="PTHR30146">
    <property type="entry name" value="LACI-RELATED TRANSCRIPTIONAL REPRESSOR"/>
    <property type="match status" value="1"/>
</dbReference>
<dbReference type="GO" id="GO:0003700">
    <property type="term" value="F:DNA-binding transcription factor activity"/>
    <property type="evidence" value="ECO:0007669"/>
    <property type="project" value="TreeGrafter"/>
</dbReference>
<keyword evidence="1" id="KW-0805">Transcription regulation</keyword>
<dbReference type="InterPro" id="IPR000843">
    <property type="entry name" value="HTH_LacI"/>
</dbReference>
<dbReference type="SMART" id="SM00354">
    <property type="entry name" value="HTH_LACI"/>
    <property type="match status" value="1"/>
</dbReference>
<dbReference type="Gene3D" id="1.10.260.40">
    <property type="entry name" value="lambda repressor-like DNA-binding domains"/>
    <property type="match status" value="1"/>
</dbReference>
<keyword evidence="7" id="KW-1185">Reference proteome</keyword>
<dbReference type="PROSITE" id="PS00356">
    <property type="entry name" value="HTH_LACI_1"/>
    <property type="match status" value="1"/>
</dbReference>
<dbReference type="SUPFAM" id="SSF47413">
    <property type="entry name" value="lambda repressor-like DNA-binding domains"/>
    <property type="match status" value="1"/>
</dbReference>
<evidence type="ECO:0000313" key="7">
    <source>
        <dbReference type="Proteomes" id="UP000284824"/>
    </source>
</evidence>
<evidence type="ECO:0000256" key="1">
    <source>
        <dbReference type="ARBA" id="ARBA00023015"/>
    </source>
</evidence>
<dbReference type="CDD" id="cd01392">
    <property type="entry name" value="HTH_LacI"/>
    <property type="match status" value="1"/>
</dbReference>
<dbReference type="Gene3D" id="3.40.50.2300">
    <property type="match status" value="2"/>
</dbReference>
<evidence type="ECO:0000259" key="5">
    <source>
        <dbReference type="PROSITE" id="PS50932"/>
    </source>
</evidence>
<dbReference type="InterPro" id="IPR010982">
    <property type="entry name" value="Lambda_DNA-bd_dom_sf"/>
</dbReference>
<organism evidence="6 7">
    <name type="scientific">Nonomuraea polychroma</name>
    <dbReference type="NCBI Taxonomy" id="46176"/>
    <lineage>
        <taxon>Bacteria</taxon>
        <taxon>Bacillati</taxon>
        <taxon>Actinomycetota</taxon>
        <taxon>Actinomycetes</taxon>
        <taxon>Streptosporangiales</taxon>
        <taxon>Streptosporangiaceae</taxon>
        <taxon>Nonomuraea</taxon>
    </lineage>
</organism>
<proteinExistence type="predicted"/>
<dbReference type="Proteomes" id="UP000284824">
    <property type="component" value="Unassembled WGS sequence"/>
</dbReference>
<reference evidence="6 7" key="1">
    <citation type="submission" date="2019-01" db="EMBL/GenBank/DDBJ databases">
        <title>Sequencing the genomes of 1000 actinobacteria strains.</title>
        <authorList>
            <person name="Klenk H.-P."/>
        </authorList>
    </citation>
    <scope>NUCLEOTIDE SEQUENCE [LARGE SCALE GENOMIC DNA]</scope>
    <source>
        <strain evidence="6 7">DSM 43925</strain>
    </source>
</reference>
<dbReference type="AlphaFoldDB" id="A0A438M6V6"/>
<comment type="caution">
    <text evidence="6">The sequence shown here is derived from an EMBL/GenBank/DDBJ whole genome shotgun (WGS) entry which is preliminary data.</text>
</comment>
<evidence type="ECO:0000313" key="6">
    <source>
        <dbReference type="EMBL" id="RVX41453.1"/>
    </source>
</evidence>
<dbReference type="PROSITE" id="PS50932">
    <property type="entry name" value="HTH_LACI_2"/>
    <property type="match status" value="1"/>
</dbReference>
<dbReference type="InterPro" id="IPR046335">
    <property type="entry name" value="LacI/GalR-like_sensor"/>
</dbReference>
<name>A0A438M6V6_9ACTN</name>
<dbReference type="Pfam" id="PF13377">
    <property type="entry name" value="Peripla_BP_3"/>
    <property type="match status" value="1"/>
</dbReference>
<feature type="region of interest" description="Disordered" evidence="4">
    <location>
        <begin position="1"/>
        <end position="26"/>
    </location>
</feature>
<dbReference type="EMBL" id="SAUN01000001">
    <property type="protein sequence ID" value="RVX41453.1"/>
    <property type="molecule type" value="Genomic_DNA"/>
</dbReference>
<evidence type="ECO:0000256" key="2">
    <source>
        <dbReference type="ARBA" id="ARBA00023125"/>
    </source>
</evidence>
<sequence length="366" mass="39945">MIRGGWAEESAHPPRKRRRPERIRSVDMNRAPGMVDVAREAGVSHVTVSRVLNDHPSVRPETRARVEAAIEKLGYRRNSVARALKSRRSSTIGVVLAGAQLYELPRILRGVQTAAQRAGYWVNLASWQGGSTLDLAETLRRLTDQAVEAIAVIADRSMVADALADIVTGVPMTVVMSGNVPNPDLGFVELDQELGARLAVRHLLELGHRRIVHLTGALRTFDARARVEGWRAALDEAPEAHGEELEGDFTGNSGYRLAHYLTTRKAHEPPTAIFAGNDQMAMGVLAAFAELGVKVPGDVSLVGFDDIAGAAYLVPALTTVRQDFVSLGERSIEQLLRMLRGEPAFSERIAPELVVRRSTAPPRSRD</sequence>
<feature type="domain" description="HTH lacI-type" evidence="5">
    <location>
        <begin position="32"/>
        <end position="86"/>
    </location>
</feature>
<dbReference type="SUPFAM" id="SSF53822">
    <property type="entry name" value="Periplasmic binding protein-like I"/>
    <property type="match status" value="1"/>
</dbReference>
<evidence type="ECO:0000256" key="4">
    <source>
        <dbReference type="SAM" id="MobiDB-lite"/>
    </source>
</evidence>
<dbReference type="GO" id="GO:0000976">
    <property type="term" value="F:transcription cis-regulatory region binding"/>
    <property type="evidence" value="ECO:0007669"/>
    <property type="project" value="TreeGrafter"/>
</dbReference>
<dbReference type="InterPro" id="IPR028082">
    <property type="entry name" value="Peripla_BP_I"/>
</dbReference>
<dbReference type="Pfam" id="PF00356">
    <property type="entry name" value="LacI"/>
    <property type="match status" value="1"/>
</dbReference>